<reference evidence="2" key="1">
    <citation type="submission" date="2006-10" db="EMBL/GenBank/DDBJ databases">
        <authorList>
            <person name="Amadeo P."/>
            <person name="Zhao Q."/>
            <person name="Wortman J."/>
            <person name="Fraser-Liggett C."/>
            <person name="Carlton J."/>
        </authorList>
    </citation>
    <scope>NUCLEOTIDE SEQUENCE</scope>
    <source>
        <strain evidence="2">G3</strain>
    </source>
</reference>
<name>A2DEE6_TRIV3</name>
<dbReference type="VEuPathDB" id="TrichDB:TVAGG3_0176810"/>
<dbReference type="AlphaFoldDB" id="A2DEE6"/>
<evidence type="ECO:0000256" key="1">
    <source>
        <dbReference type="SAM" id="MobiDB-lite"/>
    </source>
</evidence>
<gene>
    <name evidence="2" type="ORF">TVAG_167390</name>
</gene>
<dbReference type="SMR" id="A2DEE6"/>
<dbReference type="Proteomes" id="UP000001542">
    <property type="component" value="Unassembled WGS sequence"/>
</dbReference>
<feature type="region of interest" description="Disordered" evidence="1">
    <location>
        <begin position="11"/>
        <end position="30"/>
    </location>
</feature>
<keyword evidence="3" id="KW-1185">Reference proteome</keyword>
<protein>
    <recommendedName>
        <fullName evidence="4">RanBD1 domain-containing protein</fullName>
    </recommendedName>
</protein>
<dbReference type="InParanoid" id="A2DEE6"/>
<reference evidence="2" key="2">
    <citation type="journal article" date="2007" name="Science">
        <title>Draft genome sequence of the sexually transmitted pathogen Trichomonas vaginalis.</title>
        <authorList>
            <person name="Carlton J.M."/>
            <person name="Hirt R.P."/>
            <person name="Silva J.C."/>
            <person name="Delcher A.L."/>
            <person name="Schatz M."/>
            <person name="Zhao Q."/>
            <person name="Wortman J.R."/>
            <person name="Bidwell S.L."/>
            <person name="Alsmark U.C.M."/>
            <person name="Besteiro S."/>
            <person name="Sicheritz-Ponten T."/>
            <person name="Noel C.J."/>
            <person name="Dacks J.B."/>
            <person name="Foster P.G."/>
            <person name="Simillion C."/>
            <person name="Van de Peer Y."/>
            <person name="Miranda-Saavedra D."/>
            <person name="Barton G.J."/>
            <person name="Westrop G.D."/>
            <person name="Mueller S."/>
            <person name="Dessi D."/>
            <person name="Fiori P.L."/>
            <person name="Ren Q."/>
            <person name="Paulsen I."/>
            <person name="Zhang H."/>
            <person name="Bastida-Corcuera F.D."/>
            <person name="Simoes-Barbosa A."/>
            <person name="Brown M.T."/>
            <person name="Hayes R.D."/>
            <person name="Mukherjee M."/>
            <person name="Okumura C.Y."/>
            <person name="Schneider R."/>
            <person name="Smith A.J."/>
            <person name="Vanacova S."/>
            <person name="Villalvazo M."/>
            <person name="Haas B.J."/>
            <person name="Pertea M."/>
            <person name="Feldblyum T.V."/>
            <person name="Utterback T.R."/>
            <person name="Shu C.L."/>
            <person name="Osoegawa K."/>
            <person name="de Jong P.J."/>
            <person name="Hrdy I."/>
            <person name="Horvathova L."/>
            <person name="Zubacova Z."/>
            <person name="Dolezal P."/>
            <person name="Malik S.B."/>
            <person name="Logsdon J.M. Jr."/>
            <person name="Henze K."/>
            <person name="Gupta A."/>
            <person name="Wang C.C."/>
            <person name="Dunne R.L."/>
            <person name="Upcroft J.A."/>
            <person name="Upcroft P."/>
            <person name="White O."/>
            <person name="Salzberg S.L."/>
            <person name="Tang P."/>
            <person name="Chiu C.-H."/>
            <person name="Lee Y.-S."/>
            <person name="Embley T.M."/>
            <person name="Coombs G.H."/>
            <person name="Mottram J.C."/>
            <person name="Tachezy J."/>
            <person name="Fraser-Liggett C.M."/>
            <person name="Johnson P.J."/>
        </authorList>
    </citation>
    <scope>NUCLEOTIDE SEQUENCE [LARGE SCALE GENOMIC DNA]</scope>
    <source>
        <strain evidence="2">G3</strain>
    </source>
</reference>
<dbReference type="VEuPathDB" id="TrichDB:TVAG_167390"/>
<dbReference type="EMBL" id="DS113191">
    <property type="protein sequence ID" value="EAY21364.1"/>
    <property type="molecule type" value="Genomic_DNA"/>
</dbReference>
<accession>A2DEE6</accession>
<proteinExistence type="predicted"/>
<sequence length="195" mass="22241">MDVRQKLLALKSKPQERSNNLSQNSNDSTHGLQISTISSIKPRLLFTFGTGASFPAYESLDIPFERNPNLASTLQPQKKSNNCKFEENSTIKITTAINGELIESTYENTKCLLDKFWAKCYLKIFTSKNEKIDFKILDDGHIKRNETKKQIIQCNLLDKQDHQVIAVLKFASPDIADRFTQTLQEMKTNKPNSIL</sequence>
<evidence type="ECO:0000313" key="2">
    <source>
        <dbReference type="EMBL" id="EAY21364.1"/>
    </source>
</evidence>
<organism evidence="2 3">
    <name type="scientific">Trichomonas vaginalis (strain ATCC PRA-98 / G3)</name>
    <dbReference type="NCBI Taxonomy" id="412133"/>
    <lineage>
        <taxon>Eukaryota</taxon>
        <taxon>Metamonada</taxon>
        <taxon>Parabasalia</taxon>
        <taxon>Trichomonadida</taxon>
        <taxon>Trichomonadidae</taxon>
        <taxon>Trichomonas</taxon>
    </lineage>
</organism>
<evidence type="ECO:0000313" key="3">
    <source>
        <dbReference type="Proteomes" id="UP000001542"/>
    </source>
</evidence>
<feature type="compositionally biased region" description="Polar residues" evidence="1">
    <location>
        <begin position="17"/>
        <end position="30"/>
    </location>
</feature>
<dbReference type="KEGG" id="tva:5466912"/>
<evidence type="ECO:0008006" key="4">
    <source>
        <dbReference type="Google" id="ProtNLM"/>
    </source>
</evidence>